<dbReference type="AlphaFoldDB" id="A0A1B8XWZ1"/>
<comment type="subcellular location">
    <subcellularLocation>
        <location evidence="1">Chromosome</location>
        <location evidence="1">Centromere</location>
    </subcellularLocation>
</comment>
<protein>
    <recommendedName>
        <fullName evidence="10">Shugoshin 2</fullName>
    </recommendedName>
</protein>
<dbReference type="InterPro" id="IPR038889">
    <property type="entry name" value="Shugoshin1/2"/>
</dbReference>
<dbReference type="PANTHER" id="PTHR21577">
    <property type="entry name" value="SHUGOSHIN"/>
    <property type="match status" value="1"/>
</dbReference>
<evidence type="ECO:0000256" key="8">
    <source>
        <dbReference type="ARBA" id="ARBA00023328"/>
    </source>
</evidence>
<reference evidence="9" key="1">
    <citation type="submission" date="2009-11" db="EMBL/GenBank/DDBJ databases">
        <authorList>
            <consortium name="US DOE Joint Genome Institute (JGI-PGF)"/>
            <person name="Ottilar R."/>
            <person name="Schmutz J."/>
            <person name="Salamov A."/>
            <person name="Cheng J.F."/>
            <person name="Lucas S."/>
            <person name="Pitluck S."/>
            <person name="Gundlach H."/>
            <person name="Guo Y."/>
            <person name="Haberer G."/>
            <person name="Nasrallah J."/>
            <person name="Mayer K.F.X."/>
            <person name="van de Peer Y."/>
            <person name="Weigel D."/>
            <person name="Grigoriev I.V."/>
        </authorList>
    </citation>
    <scope>NUCLEOTIDE SEQUENCE</scope>
    <source>
        <strain evidence="9">Nigerian</strain>
    </source>
</reference>
<keyword evidence="4" id="KW-0132">Cell division</keyword>
<keyword evidence="3" id="KW-0158">Chromosome</keyword>
<evidence type="ECO:0000256" key="1">
    <source>
        <dbReference type="ARBA" id="ARBA00004584"/>
    </source>
</evidence>
<sequence>MAAQPGAALLTLQSVKERMREKLQGPLRAVRLNTTLAAKIKTKTLNNSSILKISLKHNNKVLACALTAEREKSRRLESDRMFLQKEVTMLNFQNALLRQNLSLLNKMLKDIDLFMNVNLPAAIEISEIEHSADLSTSEPRRSERFSRHSALSLGEEQGFRCVTCMGTNRMSVCSASLPLIPGFRPGTYCLMGIFHGAQSVTGNGAPTCPWEQHLLSAPQ</sequence>
<keyword evidence="6" id="KW-0175">Coiled coil</keyword>
<evidence type="ECO:0000256" key="6">
    <source>
        <dbReference type="ARBA" id="ARBA00023054"/>
    </source>
</evidence>
<gene>
    <name evidence="9" type="ORF">XENTR_v90030419mg</name>
</gene>
<dbReference type="GO" id="GO:0007059">
    <property type="term" value="P:chromosome segregation"/>
    <property type="evidence" value="ECO:0007669"/>
    <property type="project" value="UniProtKB-KW"/>
</dbReference>
<comment type="similarity">
    <text evidence="2">Belongs to the shugoshin family.</text>
</comment>
<proteinExistence type="inferred from homology"/>
<evidence type="ECO:0008006" key="10">
    <source>
        <dbReference type="Google" id="ProtNLM"/>
    </source>
</evidence>
<evidence type="ECO:0000256" key="2">
    <source>
        <dbReference type="ARBA" id="ARBA00010845"/>
    </source>
</evidence>
<keyword evidence="7" id="KW-0131">Cell cycle</keyword>
<dbReference type="GO" id="GO:0051301">
    <property type="term" value="P:cell division"/>
    <property type="evidence" value="ECO:0007669"/>
    <property type="project" value="UniProtKB-KW"/>
</dbReference>
<evidence type="ECO:0000256" key="7">
    <source>
        <dbReference type="ARBA" id="ARBA00023306"/>
    </source>
</evidence>
<dbReference type="EMBL" id="KV460942">
    <property type="protein sequence ID" value="OCA15170.1"/>
    <property type="molecule type" value="Genomic_DNA"/>
</dbReference>
<keyword evidence="8" id="KW-0137">Centromere</keyword>
<dbReference type="PANTHER" id="PTHR21577:SF3">
    <property type="entry name" value="SHUGOSHIN 1-RELATED"/>
    <property type="match status" value="1"/>
</dbReference>
<name>A0A1B8XWZ1_XENTR</name>
<accession>A0A1B8XWZ1</accession>
<evidence type="ECO:0000256" key="4">
    <source>
        <dbReference type="ARBA" id="ARBA00022618"/>
    </source>
</evidence>
<reference evidence="9" key="2">
    <citation type="journal article" date="2010" name="Science">
        <title>The genome of the Western clawed frog Xenopus tropicalis.</title>
        <authorList>
            <person name="Hellsten U."/>
            <person name="Harland R.M."/>
            <person name="Gilchrist M.J."/>
            <person name="Hendrix D."/>
            <person name="Jurka J."/>
            <person name="Kapitonov V."/>
            <person name="Ovcharenko I."/>
            <person name="Putnam N.H."/>
            <person name="Shu S."/>
            <person name="Taher L."/>
            <person name="Blitz I.L."/>
            <person name="Blumberg B."/>
            <person name="Dichmann D.S."/>
            <person name="Dubchak I."/>
            <person name="Amaya E."/>
            <person name="Detter J.C."/>
            <person name="Fletcher R."/>
            <person name="Gerhard D.S."/>
            <person name="Goodstein D."/>
            <person name="Graves T."/>
            <person name="Grigoriev I.V."/>
            <person name="Grimwood J."/>
            <person name="Kawashima T."/>
            <person name="Lindquist E."/>
            <person name="Lucas S.M."/>
            <person name="Mead P.E."/>
            <person name="Mitros T."/>
            <person name="Ogino H."/>
            <person name="Ohta Y."/>
            <person name="Poliakov A.V."/>
            <person name="Pollet N."/>
            <person name="Robert J."/>
            <person name="Salamov A."/>
            <person name="Sater A.K."/>
            <person name="Schmutz J."/>
            <person name="Terry A."/>
            <person name="Vize P.D."/>
            <person name="Warren W.C."/>
            <person name="Wells D."/>
            <person name="Wills A."/>
            <person name="Wilson R.K."/>
            <person name="Zimmerman L.B."/>
            <person name="Zorn A.M."/>
            <person name="Grainger R."/>
            <person name="Grammer T."/>
            <person name="Khokha M.K."/>
            <person name="Richardson P.M."/>
            <person name="Rokhsar D.S."/>
        </authorList>
    </citation>
    <scope>NUCLEOTIDE SEQUENCE [LARGE SCALE GENOMIC DNA]</scope>
    <source>
        <strain evidence="9">Nigerian</strain>
    </source>
</reference>
<evidence type="ECO:0000256" key="3">
    <source>
        <dbReference type="ARBA" id="ARBA00022454"/>
    </source>
</evidence>
<evidence type="ECO:0000256" key="5">
    <source>
        <dbReference type="ARBA" id="ARBA00022829"/>
    </source>
</evidence>
<reference evidence="9" key="3">
    <citation type="submission" date="2016-05" db="EMBL/GenBank/DDBJ databases">
        <title>WGS assembly of Xenopus tropicalis.</title>
        <authorList>
            <person name="Sessions A."/>
            <person name="Jenkins J."/>
            <person name="Mitros T."/>
            <person name="Lyons J.T."/>
            <person name="Dichmann D.S."/>
            <person name="Robert J."/>
            <person name="Harland R.M."/>
            <person name="Rokhsar D.S."/>
        </authorList>
    </citation>
    <scope>NUCLEOTIDE SEQUENCE</scope>
    <source>
        <strain evidence="9">Nigerian</strain>
    </source>
</reference>
<evidence type="ECO:0000313" key="9">
    <source>
        <dbReference type="EMBL" id="OCA15170.1"/>
    </source>
</evidence>
<organism evidence="9">
    <name type="scientific">Xenopus tropicalis</name>
    <name type="common">Western clawed frog</name>
    <name type="synonym">Silurana tropicalis</name>
    <dbReference type="NCBI Taxonomy" id="8364"/>
    <lineage>
        <taxon>Eukaryota</taxon>
        <taxon>Metazoa</taxon>
        <taxon>Chordata</taxon>
        <taxon>Craniata</taxon>
        <taxon>Vertebrata</taxon>
        <taxon>Euteleostomi</taxon>
        <taxon>Amphibia</taxon>
        <taxon>Batrachia</taxon>
        <taxon>Anura</taxon>
        <taxon>Pipoidea</taxon>
        <taxon>Pipidae</taxon>
        <taxon>Xenopodinae</taxon>
        <taxon>Xenopus</taxon>
        <taxon>Silurana</taxon>
    </lineage>
</organism>
<keyword evidence="5" id="KW-0159">Chromosome partition</keyword>
<dbReference type="GO" id="GO:0000775">
    <property type="term" value="C:chromosome, centromeric region"/>
    <property type="evidence" value="ECO:0007669"/>
    <property type="project" value="UniProtKB-SubCell"/>
</dbReference>